<dbReference type="GO" id="GO:0030163">
    <property type="term" value="P:protein catabolic process"/>
    <property type="evidence" value="ECO:0007669"/>
    <property type="project" value="InterPro"/>
</dbReference>
<evidence type="ECO:0000313" key="2">
    <source>
        <dbReference type="EMBL" id="BAU90592.1"/>
    </source>
</evidence>
<evidence type="ECO:0000313" key="3">
    <source>
        <dbReference type="Proteomes" id="UP000218288"/>
    </source>
</evidence>
<dbReference type="PANTHER" id="PTHR10046">
    <property type="entry name" value="ATP DEPENDENT LON PROTEASE FAMILY MEMBER"/>
    <property type="match status" value="1"/>
</dbReference>
<reference evidence="2 3" key="1">
    <citation type="journal article" date="2016" name="Genome Announc.">
        <title>Complete Genome Sequence of Methylobacterium populi P-1M, Isolated from Pink-Pigmented Household Biofilm.</title>
        <authorList>
            <person name="Morohoshi T."/>
            <person name="Ikeda T."/>
        </authorList>
    </citation>
    <scope>NUCLEOTIDE SEQUENCE [LARGE SCALE GENOMIC DNA]</scope>
    <source>
        <strain evidence="2 3">P-1M</strain>
    </source>
</reference>
<dbReference type="GO" id="GO:0004176">
    <property type="term" value="F:ATP-dependent peptidase activity"/>
    <property type="evidence" value="ECO:0007669"/>
    <property type="project" value="InterPro"/>
</dbReference>
<dbReference type="GO" id="GO:0004252">
    <property type="term" value="F:serine-type endopeptidase activity"/>
    <property type="evidence" value="ECO:0007669"/>
    <property type="project" value="InterPro"/>
</dbReference>
<dbReference type="InterPro" id="IPR003593">
    <property type="entry name" value="AAA+_ATPase"/>
</dbReference>
<dbReference type="InterPro" id="IPR027417">
    <property type="entry name" value="P-loop_NTPase"/>
</dbReference>
<dbReference type="InterPro" id="IPR027065">
    <property type="entry name" value="Lon_Prtase"/>
</dbReference>
<dbReference type="SUPFAM" id="SSF52540">
    <property type="entry name" value="P-loop containing nucleoside triphosphate hydrolases"/>
    <property type="match status" value="1"/>
</dbReference>
<dbReference type="OrthoDB" id="5297432at2"/>
<dbReference type="Pfam" id="PF00004">
    <property type="entry name" value="AAA"/>
    <property type="match status" value="1"/>
</dbReference>
<dbReference type="Gene3D" id="3.40.50.300">
    <property type="entry name" value="P-loop containing nucleotide triphosphate hydrolases"/>
    <property type="match status" value="1"/>
</dbReference>
<dbReference type="AlphaFoldDB" id="A0A169QY21"/>
<sequence length="567" mass="60466">MPKHDASSAAAVRAAILDPRPFAGPRDGQDTRTRVQLLYGGGMYGHDAVADLRARLQPLLGASGLRDRTYTAIAAAIEEATVGRISTVERMLASEALRVGLPTPTLALVRDVGGVLVFHLAELGCELASARLAAELLSMAVMQVRAAMLDRAFLAIRHALLRAEDAQATFRDVPYVPGPSYPRLETFDVEAAAWVQAWTTIGSAIRMVEDEDAILRGGAGQQAAPLAEPLLQDGDLLLDLPDVPAGELSAEEIMAVGRARRILDEGAARRAAAAPPSLVVVPSLDHLPAPSKVAQDRRDTPRAEYDAIAAKALPLRPAPDPQAFVEAGAARFPWAREILEAIAQDLVGARFAWLRPTLLLGAPGSGKTALARWIAAYLGLDFTLYGVGGSSDASFTSTSRQWSTGRASVPLQAIRRAGCATVVICLDEIEKASHDRRNGAFADAALGYLERSSASALFDSYLECPVNLSAVTFLATANERSGVPGPLLDRLRTLRVPLPRAVDLPVIAAAIVAEVREERGLSADWLPDLSPEETALVARHFRGGSLRPLRRLVETVLAGRESLAPRH</sequence>
<organism evidence="2 3">
    <name type="scientific">Methylorubrum populi</name>
    <dbReference type="NCBI Taxonomy" id="223967"/>
    <lineage>
        <taxon>Bacteria</taxon>
        <taxon>Pseudomonadati</taxon>
        <taxon>Pseudomonadota</taxon>
        <taxon>Alphaproteobacteria</taxon>
        <taxon>Hyphomicrobiales</taxon>
        <taxon>Methylobacteriaceae</taxon>
        <taxon>Methylorubrum</taxon>
    </lineage>
</organism>
<dbReference type="GO" id="GO:0005524">
    <property type="term" value="F:ATP binding"/>
    <property type="evidence" value="ECO:0007669"/>
    <property type="project" value="InterPro"/>
</dbReference>
<dbReference type="InterPro" id="IPR003959">
    <property type="entry name" value="ATPase_AAA_core"/>
</dbReference>
<evidence type="ECO:0000259" key="1">
    <source>
        <dbReference type="SMART" id="SM00382"/>
    </source>
</evidence>
<protein>
    <submittedName>
        <fullName evidence="2">AAA ATPase central domain protein</fullName>
    </submittedName>
</protein>
<dbReference type="EMBL" id="AP014809">
    <property type="protein sequence ID" value="BAU90592.1"/>
    <property type="molecule type" value="Genomic_DNA"/>
</dbReference>
<dbReference type="RefSeq" id="WP_096484908.1">
    <property type="nucleotide sequence ID" value="NZ_AP014809.1"/>
</dbReference>
<dbReference type="GO" id="GO:0016887">
    <property type="term" value="F:ATP hydrolysis activity"/>
    <property type="evidence" value="ECO:0007669"/>
    <property type="project" value="InterPro"/>
</dbReference>
<proteinExistence type="predicted"/>
<feature type="domain" description="AAA+ ATPase" evidence="1">
    <location>
        <begin position="353"/>
        <end position="500"/>
    </location>
</feature>
<accession>A0A169QY21</accession>
<dbReference type="SMART" id="SM00382">
    <property type="entry name" value="AAA"/>
    <property type="match status" value="1"/>
</dbReference>
<dbReference type="Proteomes" id="UP000218288">
    <property type="component" value="Chromosome"/>
</dbReference>
<name>A0A169QY21_9HYPH</name>
<gene>
    <name evidence="2" type="ORF">MPPM_1987</name>
</gene>